<evidence type="ECO:0000313" key="5">
    <source>
        <dbReference type="Proteomes" id="UP001302494"/>
    </source>
</evidence>
<organism evidence="4 5">
    <name type="scientific">Candidatus Nitrospira neomarina</name>
    <dbReference type="NCBI Taxonomy" id="3020899"/>
    <lineage>
        <taxon>Bacteria</taxon>
        <taxon>Pseudomonadati</taxon>
        <taxon>Nitrospirota</taxon>
        <taxon>Nitrospiria</taxon>
        <taxon>Nitrospirales</taxon>
        <taxon>Nitrospiraceae</taxon>
        <taxon>Nitrospira</taxon>
    </lineage>
</organism>
<dbReference type="Proteomes" id="UP001302494">
    <property type="component" value="Chromosome"/>
</dbReference>
<dbReference type="SUPFAM" id="SSF53474">
    <property type="entry name" value="alpha/beta-Hydrolases"/>
    <property type="match status" value="1"/>
</dbReference>
<dbReference type="Gene3D" id="3.40.50.1820">
    <property type="entry name" value="alpha/beta hydrolase"/>
    <property type="match status" value="1"/>
</dbReference>
<dbReference type="InterPro" id="IPR029058">
    <property type="entry name" value="AB_hydrolase_fold"/>
</dbReference>
<name>A0AA96GT70_9BACT</name>
<accession>A0AA96GT70</accession>
<gene>
    <name evidence="4" type="ORF">PQG83_05165</name>
</gene>
<proteinExistence type="inferred from homology"/>
<comment type="similarity">
    <text evidence="1">Belongs to the 'GDXG' lipolytic enzyme family.</text>
</comment>
<dbReference type="InterPro" id="IPR050300">
    <property type="entry name" value="GDXG_lipolytic_enzyme"/>
</dbReference>
<dbReference type="KEGG" id="nneo:PQG83_05165"/>
<dbReference type="InterPro" id="IPR013094">
    <property type="entry name" value="AB_hydrolase_3"/>
</dbReference>
<evidence type="ECO:0000256" key="2">
    <source>
        <dbReference type="ARBA" id="ARBA00022801"/>
    </source>
</evidence>
<dbReference type="AlphaFoldDB" id="A0AA96GT70"/>
<feature type="domain" description="Alpha/beta hydrolase fold-3" evidence="3">
    <location>
        <begin position="71"/>
        <end position="272"/>
    </location>
</feature>
<dbReference type="PANTHER" id="PTHR48081:SF30">
    <property type="entry name" value="ACETYL-HYDROLASE LIPR-RELATED"/>
    <property type="match status" value="1"/>
</dbReference>
<keyword evidence="2 4" id="KW-0378">Hydrolase</keyword>
<dbReference type="RefSeq" id="WP_312747525.1">
    <property type="nucleotide sequence ID" value="NZ_CP116968.1"/>
</dbReference>
<dbReference type="PANTHER" id="PTHR48081">
    <property type="entry name" value="AB HYDROLASE SUPERFAMILY PROTEIN C4A8.06C"/>
    <property type="match status" value="1"/>
</dbReference>
<reference evidence="4 5" key="1">
    <citation type="submission" date="2023-01" db="EMBL/GenBank/DDBJ databases">
        <title>Cultivation and genomic characterization of new, ubiquitous marine nitrite-oxidizing bacteria from the Nitrospirales.</title>
        <authorList>
            <person name="Mueller A.J."/>
            <person name="Daebeler A."/>
            <person name="Herbold C.W."/>
            <person name="Kirkegaard R.H."/>
            <person name="Daims H."/>
        </authorList>
    </citation>
    <scope>NUCLEOTIDE SEQUENCE [LARGE SCALE GENOMIC DNA]</scope>
    <source>
        <strain evidence="4 5">DK</strain>
    </source>
</reference>
<evidence type="ECO:0000313" key="4">
    <source>
        <dbReference type="EMBL" id="WNM63146.1"/>
    </source>
</evidence>
<dbReference type="EMBL" id="CP116968">
    <property type="protein sequence ID" value="WNM63146.1"/>
    <property type="molecule type" value="Genomic_DNA"/>
</dbReference>
<dbReference type="Pfam" id="PF07859">
    <property type="entry name" value="Abhydrolase_3"/>
    <property type="match status" value="1"/>
</dbReference>
<evidence type="ECO:0000259" key="3">
    <source>
        <dbReference type="Pfam" id="PF07859"/>
    </source>
</evidence>
<sequence>MPSSDLGLVLELLALQREQEMSSIEERRLIYDSAESAFSDESPQLVEDVVANGVSTEWIPGPIDSSNNHVVLYAHGGGYNLGSPRSHRHLAAAIGREALASVIVPDYRLAPEHACPGAIEDVVSVFQWLLASGVRSDQIVFAGDSAGGGLIVSAMLALKDAGLEMPAGGVCISPWVDLTGTAQTYITYAERDPTLRSRDLARMASSYLGGMDSRDPAASPMFGDLRGLPPLLIHVGTEEILLDDARGLARRAENDGVKVTLEEWSGMFHVWHWYFPLLQEGCRAIESIGGFIKEQFSVA</sequence>
<evidence type="ECO:0000256" key="1">
    <source>
        <dbReference type="ARBA" id="ARBA00010515"/>
    </source>
</evidence>
<dbReference type="GO" id="GO:0004806">
    <property type="term" value="F:triacylglycerol lipase activity"/>
    <property type="evidence" value="ECO:0007669"/>
    <property type="project" value="TreeGrafter"/>
</dbReference>
<protein>
    <submittedName>
        <fullName evidence="4">Alpha/beta hydrolase</fullName>
    </submittedName>
</protein>
<keyword evidence="5" id="KW-1185">Reference proteome</keyword>